<evidence type="ECO:0000256" key="5">
    <source>
        <dbReference type="SAM" id="Phobius"/>
    </source>
</evidence>
<protein>
    <submittedName>
        <fullName evidence="7">MFS transporter</fullName>
    </submittedName>
</protein>
<feature type="transmembrane region" description="Helical" evidence="5">
    <location>
        <begin position="75"/>
        <end position="98"/>
    </location>
</feature>
<dbReference type="PROSITE" id="PS50850">
    <property type="entry name" value="MFS"/>
    <property type="match status" value="1"/>
</dbReference>
<gene>
    <name evidence="7" type="ORF">PGB27_24900</name>
</gene>
<dbReference type="EMBL" id="JAQZAO010000014">
    <property type="protein sequence ID" value="MDD7968597.1"/>
    <property type="molecule type" value="Genomic_DNA"/>
</dbReference>
<comment type="subcellular location">
    <subcellularLocation>
        <location evidence="1">Cell membrane</location>
        <topology evidence="1">Multi-pass membrane protein</topology>
    </subcellularLocation>
</comment>
<feature type="transmembrane region" description="Helical" evidence="5">
    <location>
        <begin position="260"/>
        <end position="280"/>
    </location>
</feature>
<reference evidence="7 8" key="1">
    <citation type="submission" date="2023-02" db="EMBL/GenBank/DDBJ databases">
        <title>Genome sequencing required for Actinomycetospora new species description.</title>
        <authorList>
            <person name="Saimee Y."/>
            <person name="Duangmal K."/>
        </authorList>
    </citation>
    <scope>NUCLEOTIDE SEQUENCE [LARGE SCALE GENOMIC DNA]</scope>
    <source>
        <strain evidence="7 8">DW7H6</strain>
    </source>
</reference>
<accession>A0ABT5T301</accession>
<dbReference type="Proteomes" id="UP001300763">
    <property type="component" value="Unassembled WGS sequence"/>
</dbReference>
<evidence type="ECO:0000256" key="4">
    <source>
        <dbReference type="ARBA" id="ARBA00023136"/>
    </source>
</evidence>
<evidence type="ECO:0000256" key="3">
    <source>
        <dbReference type="ARBA" id="ARBA00022989"/>
    </source>
</evidence>
<dbReference type="InterPro" id="IPR036259">
    <property type="entry name" value="MFS_trans_sf"/>
</dbReference>
<dbReference type="InterPro" id="IPR011701">
    <property type="entry name" value="MFS"/>
</dbReference>
<feature type="transmembrane region" description="Helical" evidence="5">
    <location>
        <begin position="344"/>
        <end position="365"/>
    </location>
</feature>
<feature type="domain" description="Major facilitator superfamily (MFS) profile" evidence="6">
    <location>
        <begin position="1"/>
        <end position="368"/>
    </location>
</feature>
<feature type="transmembrane region" description="Helical" evidence="5">
    <location>
        <begin position="286"/>
        <end position="303"/>
    </location>
</feature>
<dbReference type="InterPro" id="IPR053160">
    <property type="entry name" value="MFS_DHA3_Transporter"/>
</dbReference>
<dbReference type="PANTHER" id="PTHR23530:SF1">
    <property type="entry name" value="PERMEASE, MAJOR FACILITATOR SUPERFAMILY-RELATED"/>
    <property type="match status" value="1"/>
</dbReference>
<evidence type="ECO:0000259" key="6">
    <source>
        <dbReference type="PROSITE" id="PS50850"/>
    </source>
</evidence>
<feature type="transmembrane region" description="Helical" evidence="5">
    <location>
        <begin position="119"/>
        <end position="139"/>
    </location>
</feature>
<dbReference type="InterPro" id="IPR020846">
    <property type="entry name" value="MFS_dom"/>
</dbReference>
<comment type="caution">
    <text evidence="7">The sequence shown here is derived from an EMBL/GenBank/DDBJ whole genome shotgun (WGS) entry which is preliminary data.</text>
</comment>
<evidence type="ECO:0000256" key="1">
    <source>
        <dbReference type="ARBA" id="ARBA00004651"/>
    </source>
</evidence>
<feature type="transmembrane region" description="Helical" evidence="5">
    <location>
        <begin position="203"/>
        <end position="220"/>
    </location>
</feature>
<feature type="transmembrane region" description="Helical" evidence="5">
    <location>
        <begin position="315"/>
        <end position="338"/>
    </location>
</feature>
<feature type="transmembrane region" description="Helical" evidence="5">
    <location>
        <begin position="51"/>
        <end position="69"/>
    </location>
</feature>
<keyword evidence="4 5" id="KW-0472">Membrane</keyword>
<name>A0ABT5T301_9PSEU</name>
<feature type="transmembrane region" description="Helical" evidence="5">
    <location>
        <begin position="20"/>
        <end position="39"/>
    </location>
</feature>
<sequence>MPLYPLYALLFADHGLSDAAISALFALWSVTTLVLEVPSGAWADVTSRRRMLAASGVLSTAAFTLWVLLPSAPVFALGFVLWGVGTALASGTLEALAYDALARWDATDRYATLMGRVRAGYLGATLVATALAAPLVAIGGYVLPGLVGAGATLLSAALALTLPEEARGPRSARSTVRAALVAWWAMLRDGVGEVSRVALLRRAVVLTALLTGLMAVDEYLPLLAADHGATPAATALALTAVGVAETACVTLAGRVARARGPVLGALLAGSAIAVGTGALLPLGPGFALIAAGWGVLQLLLVVVETRVQDAVVGEARATVTSMAGLGSEAVGLGVLAVVGTGSVWIALPALIAGLTVPLLVLAVVVSRE</sequence>
<organism evidence="7 8">
    <name type="scientific">Actinomycetospora lemnae</name>
    <dbReference type="NCBI Taxonomy" id="3019891"/>
    <lineage>
        <taxon>Bacteria</taxon>
        <taxon>Bacillati</taxon>
        <taxon>Actinomycetota</taxon>
        <taxon>Actinomycetes</taxon>
        <taxon>Pseudonocardiales</taxon>
        <taxon>Pseudonocardiaceae</taxon>
        <taxon>Actinomycetospora</taxon>
    </lineage>
</organism>
<dbReference type="SUPFAM" id="SSF103473">
    <property type="entry name" value="MFS general substrate transporter"/>
    <property type="match status" value="1"/>
</dbReference>
<dbReference type="PANTHER" id="PTHR23530">
    <property type="entry name" value="TRANSPORT PROTEIN-RELATED"/>
    <property type="match status" value="1"/>
</dbReference>
<proteinExistence type="predicted"/>
<dbReference type="RefSeq" id="WP_274203130.1">
    <property type="nucleotide sequence ID" value="NZ_JAQZAO010000014.1"/>
</dbReference>
<keyword evidence="3 5" id="KW-1133">Transmembrane helix</keyword>
<keyword evidence="2 5" id="KW-0812">Transmembrane</keyword>
<evidence type="ECO:0000256" key="2">
    <source>
        <dbReference type="ARBA" id="ARBA00022692"/>
    </source>
</evidence>
<evidence type="ECO:0000313" key="8">
    <source>
        <dbReference type="Proteomes" id="UP001300763"/>
    </source>
</evidence>
<evidence type="ECO:0000313" key="7">
    <source>
        <dbReference type="EMBL" id="MDD7968597.1"/>
    </source>
</evidence>
<dbReference type="Pfam" id="PF07690">
    <property type="entry name" value="MFS_1"/>
    <property type="match status" value="1"/>
</dbReference>
<feature type="transmembrane region" description="Helical" evidence="5">
    <location>
        <begin position="145"/>
        <end position="163"/>
    </location>
</feature>
<dbReference type="Gene3D" id="1.20.1250.20">
    <property type="entry name" value="MFS general substrate transporter like domains"/>
    <property type="match status" value="1"/>
</dbReference>
<feature type="transmembrane region" description="Helical" evidence="5">
    <location>
        <begin position="232"/>
        <end position="253"/>
    </location>
</feature>
<keyword evidence="8" id="KW-1185">Reference proteome</keyword>